<dbReference type="Proteomes" id="UP000306319">
    <property type="component" value="Unassembled WGS sequence"/>
</dbReference>
<sequence length="349" mass="38332">MFSFAYPKLLLLLLLVPAFIVLYAWARYARRKNLNKFGQLRVLTPLMPEVSPYKPPIKLTLEMMALALLVIAFARPWGGVKDEKTVKEGIEVVIAVDASNSMLASSTADEKGIDRMRTAKLILEKLINRLDNDRVGLIVYAGDAYTLIPVTSDYVSAKMFLNSIDPSSIDNQGTNITAAIDMAAKSFSEDKKIGKAIILITDAEDLEDTQSVMDAAKTAARNGIQLDVVGLGSTTPVPIPVRNGAYLIDPETGEPVRTALNEDLATEIASAGKGIYVNASNNDALNELDKQLDTVKKSALESSFSAIHDELFAIFVWFALALIVVDIFVLDRKIGWLDKITFFKKEDKK</sequence>
<keyword evidence="2" id="KW-1185">Reference proteome</keyword>
<name>A0AC61RIH8_9BACT</name>
<accession>A0AC61RIH8</accession>
<evidence type="ECO:0000313" key="1">
    <source>
        <dbReference type="EMBL" id="TGY78141.1"/>
    </source>
</evidence>
<protein>
    <submittedName>
        <fullName evidence="1">VWA domain-containing protein</fullName>
    </submittedName>
</protein>
<reference evidence="1" key="1">
    <citation type="submission" date="2019-04" db="EMBL/GenBank/DDBJ databases">
        <title>Microbes associate with the intestines of laboratory mice.</title>
        <authorList>
            <person name="Navarre W."/>
            <person name="Wong E."/>
            <person name="Huang K."/>
            <person name="Tropini C."/>
            <person name="Ng K."/>
            <person name="Yu B."/>
        </authorList>
    </citation>
    <scope>NUCLEOTIDE SEQUENCE</scope>
    <source>
        <strain evidence="1">NM04_E33</strain>
    </source>
</reference>
<proteinExistence type="predicted"/>
<gene>
    <name evidence="1" type="ORF">E5331_11480</name>
</gene>
<dbReference type="EMBL" id="SRYB01000016">
    <property type="protein sequence ID" value="TGY78141.1"/>
    <property type="molecule type" value="Genomic_DNA"/>
</dbReference>
<comment type="caution">
    <text evidence="1">The sequence shown here is derived from an EMBL/GenBank/DDBJ whole genome shotgun (WGS) entry which is preliminary data.</text>
</comment>
<evidence type="ECO:0000313" key="2">
    <source>
        <dbReference type="Proteomes" id="UP000306319"/>
    </source>
</evidence>
<organism evidence="1 2">
    <name type="scientific">Lepagella muris</name>
    <dbReference type="NCBI Taxonomy" id="3032870"/>
    <lineage>
        <taxon>Bacteria</taxon>
        <taxon>Pseudomonadati</taxon>
        <taxon>Bacteroidota</taxon>
        <taxon>Bacteroidia</taxon>
        <taxon>Bacteroidales</taxon>
        <taxon>Muribaculaceae</taxon>
        <taxon>Lepagella</taxon>
    </lineage>
</organism>